<keyword evidence="2" id="KW-1185">Reference proteome</keyword>
<sequence>MRQKEAAGGISRASHRCLPAIIGVRRFERRSGCLAVPATKWVSGDSSDEVGVWRFQRRSGCLAVPATKWVSGGSSDEVGVWRFQRRSGCLAVPATKWVSGGSSDEVGVWQFRAIPCRAGSQSQTACRPEVFSGNSAGGNPFLNWKLTRPSGRRRLPVAPGRRAVCRAAAWPSGDRRVPARDCPAGSAWCCRDCGLRPG</sequence>
<organism evidence="1 2">
    <name type="scientific">Lignipirellula cremea</name>
    <dbReference type="NCBI Taxonomy" id="2528010"/>
    <lineage>
        <taxon>Bacteria</taxon>
        <taxon>Pseudomonadati</taxon>
        <taxon>Planctomycetota</taxon>
        <taxon>Planctomycetia</taxon>
        <taxon>Pirellulales</taxon>
        <taxon>Pirellulaceae</taxon>
        <taxon>Lignipirellula</taxon>
    </lineage>
</organism>
<reference evidence="1 2" key="1">
    <citation type="submission" date="2019-02" db="EMBL/GenBank/DDBJ databases">
        <title>Deep-cultivation of Planctomycetes and their phenomic and genomic characterization uncovers novel biology.</title>
        <authorList>
            <person name="Wiegand S."/>
            <person name="Jogler M."/>
            <person name="Boedeker C."/>
            <person name="Pinto D."/>
            <person name="Vollmers J."/>
            <person name="Rivas-Marin E."/>
            <person name="Kohn T."/>
            <person name="Peeters S.H."/>
            <person name="Heuer A."/>
            <person name="Rast P."/>
            <person name="Oberbeckmann S."/>
            <person name="Bunk B."/>
            <person name="Jeske O."/>
            <person name="Meyerdierks A."/>
            <person name="Storesund J.E."/>
            <person name="Kallscheuer N."/>
            <person name="Luecker S."/>
            <person name="Lage O.M."/>
            <person name="Pohl T."/>
            <person name="Merkel B.J."/>
            <person name="Hornburger P."/>
            <person name="Mueller R.-W."/>
            <person name="Bruemmer F."/>
            <person name="Labrenz M."/>
            <person name="Spormann A.M."/>
            <person name="Op den Camp H."/>
            <person name="Overmann J."/>
            <person name="Amann R."/>
            <person name="Jetten M.S.M."/>
            <person name="Mascher T."/>
            <person name="Medema M.H."/>
            <person name="Devos D.P."/>
            <person name="Kaster A.-K."/>
            <person name="Ovreas L."/>
            <person name="Rohde M."/>
            <person name="Galperin M.Y."/>
            <person name="Jogler C."/>
        </authorList>
    </citation>
    <scope>NUCLEOTIDE SEQUENCE [LARGE SCALE GENOMIC DNA]</scope>
    <source>
        <strain evidence="1 2">Pla85_3_4</strain>
    </source>
</reference>
<accession>A0A518DVC1</accession>
<proteinExistence type="predicted"/>
<evidence type="ECO:0000313" key="1">
    <source>
        <dbReference type="EMBL" id="QDU95780.1"/>
    </source>
</evidence>
<dbReference type="Proteomes" id="UP000317648">
    <property type="component" value="Chromosome"/>
</dbReference>
<name>A0A518DVC1_9BACT</name>
<dbReference type="KEGG" id="lcre:Pla8534_35970"/>
<protein>
    <submittedName>
        <fullName evidence="1">Uncharacterized protein</fullName>
    </submittedName>
</protein>
<gene>
    <name evidence="1" type="ORF">Pla8534_35970</name>
</gene>
<dbReference type="AlphaFoldDB" id="A0A518DVC1"/>
<dbReference type="EMBL" id="CP036433">
    <property type="protein sequence ID" value="QDU95780.1"/>
    <property type="molecule type" value="Genomic_DNA"/>
</dbReference>
<evidence type="ECO:0000313" key="2">
    <source>
        <dbReference type="Proteomes" id="UP000317648"/>
    </source>
</evidence>